<dbReference type="SUPFAM" id="SSF53474">
    <property type="entry name" value="alpha/beta-Hydrolases"/>
    <property type="match status" value="1"/>
</dbReference>
<proteinExistence type="predicted"/>
<evidence type="ECO:0000313" key="2">
    <source>
        <dbReference type="EMBL" id="HCE16468.1"/>
    </source>
</evidence>
<accession>A0A3D1JFD2</accession>
<name>A0A3D1JFD2_9CHLR</name>
<dbReference type="InterPro" id="IPR000073">
    <property type="entry name" value="AB_hydrolase_1"/>
</dbReference>
<evidence type="ECO:0000313" key="3">
    <source>
        <dbReference type="Proteomes" id="UP000264141"/>
    </source>
</evidence>
<dbReference type="Gene3D" id="3.40.50.1820">
    <property type="entry name" value="alpha/beta hydrolase"/>
    <property type="match status" value="1"/>
</dbReference>
<sequence length="267" mass="28701">MLAELVRLTTSDGLKHFGAIYPARGAHPSSLGVVIVHGMTGSFIGEIESALPPLLAEAGYTTLVFNNRGTGLLGAATEKFTGCIADIRAALDLMEARGFSRVALFGHSKAGAKVAYYMAQTGDPRVVGLSVLSPVTNIHDIPRHFAHQFGKRNPEGWLQRVQKLAARGKGNTLFADRNWPYLMSAGTAAEHLSLQGDDTLENLARLHLPILAACGSLELDWCQVVARLRSSPPAGYRVEVVEGADHVYTGREQALADLMVAWMKTLG</sequence>
<dbReference type="Proteomes" id="UP000264141">
    <property type="component" value="Unassembled WGS sequence"/>
</dbReference>
<organism evidence="2 3">
    <name type="scientific">Anaerolinea thermolimosa</name>
    <dbReference type="NCBI Taxonomy" id="229919"/>
    <lineage>
        <taxon>Bacteria</taxon>
        <taxon>Bacillati</taxon>
        <taxon>Chloroflexota</taxon>
        <taxon>Anaerolineae</taxon>
        <taxon>Anaerolineales</taxon>
        <taxon>Anaerolineaceae</taxon>
        <taxon>Anaerolinea</taxon>
    </lineage>
</organism>
<dbReference type="EMBL" id="DPBP01000005">
    <property type="protein sequence ID" value="HCE16468.1"/>
    <property type="molecule type" value="Genomic_DNA"/>
</dbReference>
<dbReference type="STRING" id="229919.GCA_001050195_03565"/>
<dbReference type="InterPro" id="IPR029058">
    <property type="entry name" value="AB_hydrolase_fold"/>
</dbReference>
<protein>
    <recommendedName>
        <fullName evidence="1">AB hydrolase-1 domain-containing protein</fullName>
    </recommendedName>
</protein>
<feature type="domain" description="AB hydrolase-1" evidence="1">
    <location>
        <begin position="33"/>
        <end position="162"/>
    </location>
</feature>
<comment type="caution">
    <text evidence="2">The sequence shown here is derived from an EMBL/GenBank/DDBJ whole genome shotgun (WGS) entry which is preliminary data.</text>
</comment>
<reference evidence="2 3" key="1">
    <citation type="journal article" date="2018" name="Nat. Biotechnol.">
        <title>A standardized bacterial taxonomy based on genome phylogeny substantially revises the tree of life.</title>
        <authorList>
            <person name="Parks D.H."/>
            <person name="Chuvochina M."/>
            <person name="Waite D.W."/>
            <person name="Rinke C."/>
            <person name="Skarshewski A."/>
            <person name="Chaumeil P.A."/>
            <person name="Hugenholtz P."/>
        </authorList>
    </citation>
    <scope>NUCLEOTIDE SEQUENCE [LARGE SCALE GENOMIC DNA]</scope>
    <source>
        <strain evidence="2">UBA8781</strain>
    </source>
</reference>
<gene>
    <name evidence="2" type="ORF">DEQ80_01280</name>
</gene>
<dbReference type="Pfam" id="PF00561">
    <property type="entry name" value="Abhydrolase_1"/>
    <property type="match status" value="1"/>
</dbReference>
<evidence type="ECO:0000259" key="1">
    <source>
        <dbReference type="Pfam" id="PF00561"/>
    </source>
</evidence>
<dbReference type="AlphaFoldDB" id="A0A3D1JFD2"/>